<dbReference type="InterPro" id="IPR012334">
    <property type="entry name" value="Pectin_lyas_fold"/>
</dbReference>
<sequence length="495" mass="54630">MKLPINSIKSYFAAVGLFAHVAIVFLGYSVFSQISDRSEPLPDTLQRIGHTIKHDYPSVAVAGDTLLNAGETLDSKSYFWREFDSKNWPTVGPNFAMAYADLPNVSRSIMVDNEQDIIRAINTAEPGTEIIIKNGDYYLEQKRINSSLSYPTSKSPVIVRAETAGKVNLELTTLEGFFVNRPNWIITGLRFIGNCQPHCEHAMHIVGHADNLQVTHNEFVDFNAAIKVNGVNRNYPDFGKVSHNYFYFTEPSESSSSVTPINLDSGNSWVLSNNIIRDFIKLGGNRVSYGAFIKGGANNGAIENNLIVCNSTSNDYGGYQVGVSLGGGGMKRATRRDKSNFETNLSVVRNNIMMHCNDVGVYINQGKDTIVNNNILYNTSGIDIRFRQSTALVTNNILSGAIRERDKGVAEKMNNTVLSKNFWRGGEQLDGWFKAPSVGNFTPSKTLSKSESAYPFMTASESTGKKPLYDFCGNPILGKDSFVGAFKNAINCFEQ</sequence>
<dbReference type="OrthoDB" id="5496540at2"/>
<dbReference type="EMBL" id="PYLZ01000019">
    <property type="protein sequence ID" value="PSW19757.1"/>
    <property type="molecule type" value="Genomic_DNA"/>
</dbReference>
<keyword evidence="3" id="KW-1185">Reference proteome</keyword>
<proteinExistence type="predicted"/>
<keyword evidence="1" id="KW-0472">Membrane</keyword>
<dbReference type="InterPro" id="IPR006626">
    <property type="entry name" value="PbH1"/>
</dbReference>
<keyword evidence="1" id="KW-0812">Transmembrane</keyword>
<name>A0A2T3NU22_9GAMM</name>
<dbReference type="InterPro" id="IPR011050">
    <property type="entry name" value="Pectin_lyase_fold/virulence"/>
</dbReference>
<evidence type="ECO:0000313" key="2">
    <source>
        <dbReference type="EMBL" id="PSW19757.1"/>
    </source>
</evidence>
<dbReference type="RefSeq" id="WP_048900255.1">
    <property type="nucleotide sequence ID" value="NZ_AP024853.1"/>
</dbReference>
<feature type="transmembrane region" description="Helical" evidence="1">
    <location>
        <begin position="12"/>
        <end position="31"/>
    </location>
</feature>
<dbReference type="Proteomes" id="UP000240481">
    <property type="component" value="Unassembled WGS sequence"/>
</dbReference>
<comment type="caution">
    <text evidence="2">The sequence shown here is derived from an EMBL/GenBank/DDBJ whole genome shotgun (WGS) entry which is preliminary data.</text>
</comment>
<dbReference type="AlphaFoldDB" id="A0A2T3NU22"/>
<protein>
    <recommendedName>
        <fullName evidence="4">Right-handed parallel beta-helix repeat-containing protein</fullName>
    </recommendedName>
</protein>
<reference evidence="2 3" key="1">
    <citation type="submission" date="2018-01" db="EMBL/GenBank/DDBJ databases">
        <title>Whole genome sequencing of Histamine producing bacteria.</title>
        <authorList>
            <person name="Butler K."/>
        </authorList>
    </citation>
    <scope>NUCLEOTIDE SEQUENCE [LARGE SCALE GENOMIC DNA]</scope>
    <source>
        <strain evidence="2 3">DSM 24669</strain>
    </source>
</reference>
<organism evidence="2 3">
    <name type="scientific">Photobacterium swingsii</name>
    <dbReference type="NCBI Taxonomy" id="680026"/>
    <lineage>
        <taxon>Bacteria</taxon>
        <taxon>Pseudomonadati</taxon>
        <taxon>Pseudomonadota</taxon>
        <taxon>Gammaproteobacteria</taxon>
        <taxon>Vibrionales</taxon>
        <taxon>Vibrionaceae</taxon>
        <taxon>Photobacterium</taxon>
    </lineage>
</organism>
<evidence type="ECO:0008006" key="4">
    <source>
        <dbReference type="Google" id="ProtNLM"/>
    </source>
</evidence>
<accession>A0A2T3NU22</accession>
<evidence type="ECO:0000256" key="1">
    <source>
        <dbReference type="SAM" id="Phobius"/>
    </source>
</evidence>
<keyword evidence="1" id="KW-1133">Transmembrane helix</keyword>
<gene>
    <name evidence="2" type="ORF">C9I94_23410</name>
</gene>
<evidence type="ECO:0000313" key="3">
    <source>
        <dbReference type="Proteomes" id="UP000240481"/>
    </source>
</evidence>
<dbReference type="Gene3D" id="2.160.20.10">
    <property type="entry name" value="Single-stranded right-handed beta-helix, Pectin lyase-like"/>
    <property type="match status" value="1"/>
</dbReference>
<dbReference type="SMART" id="SM00710">
    <property type="entry name" value="PbH1"/>
    <property type="match status" value="6"/>
</dbReference>
<dbReference type="SUPFAM" id="SSF51126">
    <property type="entry name" value="Pectin lyase-like"/>
    <property type="match status" value="1"/>
</dbReference>